<dbReference type="GO" id="GO:0009103">
    <property type="term" value="P:lipopolysaccharide biosynthetic process"/>
    <property type="evidence" value="ECO:0007669"/>
    <property type="project" value="TreeGrafter"/>
</dbReference>
<sequence length="356" mass="41014">MKKPKVLVTFDSMKDANCGYFSFGKGLGDALIQENKEKFKLKFYLFKHTQYLFNGLVDILYLSRLDRLFFGPKNDFDVVHLSDQTCRLRPSKVNAKKIMTVHDMNKVHLKFSKPHRIQVYLKKLGKLISQCDKIVCISQFVANDVVQYFPEAKGKVSVIYNGADKLISNENHQPAFKPEKKFLFTIGLLSVQKGFHLLPALLKDNDFELVISGRETPHKQRILEEAEKYNCLDRVHITGPISDEDKAWYYKNCSAFLFPSVAEGFGLPVIEAMHFGKPVFLSKFTSLPEVGGDIAYYFDNFEPEHMQEVFKNGMSDFIQNNRIKEAIAQAEKFSWEIAANQYLNLYQECLVNNTQK</sequence>
<keyword evidence="5" id="KW-1185">Reference proteome</keyword>
<dbReference type="SUPFAM" id="SSF53756">
    <property type="entry name" value="UDP-Glycosyltransferase/glycogen phosphorylase"/>
    <property type="match status" value="1"/>
</dbReference>
<dbReference type="GO" id="GO:0016757">
    <property type="term" value="F:glycosyltransferase activity"/>
    <property type="evidence" value="ECO:0007669"/>
    <property type="project" value="InterPro"/>
</dbReference>
<accession>A0A7G9QFF2</accession>
<dbReference type="Proteomes" id="UP000515806">
    <property type="component" value="Chromosome"/>
</dbReference>
<evidence type="ECO:0000259" key="3">
    <source>
        <dbReference type="Pfam" id="PF13439"/>
    </source>
</evidence>
<dbReference type="PANTHER" id="PTHR46401:SF2">
    <property type="entry name" value="GLYCOSYLTRANSFERASE WBBK-RELATED"/>
    <property type="match status" value="1"/>
</dbReference>
<gene>
    <name evidence="4" type="ORF">H9L23_23780</name>
</gene>
<protein>
    <submittedName>
        <fullName evidence="4">Glycosyltransferase family 4 protein</fullName>
    </submittedName>
</protein>
<dbReference type="InterPro" id="IPR028098">
    <property type="entry name" value="Glyco_trans_4-like_N"/>
</dbReference>
<dbReference type="InterPro" id="IPR001296">
    <property type="entry name" value="Glyco_trans_1"/>
</dbReference>
<keyword evidence="1 4" id="KW-0808">Transferase</keyword>
<dbReference type="KEGG" id="proe:H9L23_23780"/>
<proteinExistence type="predicted"/>
<dbReference type="Pfam" id="PF00534">
    <property type="entry name" value="Glycos_transf_1"/>
    <property type="match status" value="1"/>
</dbReference>
<feature type="domain" description="Glycosyltransferase subfamily 4-like N-terminal" evidence="3">
    <location>
        <begin position="59"/>
        <end position="164"/>
    </location>
</feature>
<dbReference type="AlphaFoldDB" id="A0A7G9QFF2"/>
<evidence type="ECO:0000256" key="1">
    <source>
        <dbReference type="ARBA" id="ARBA00022679"/>
    </source>
</evidence>
<evidence type="ECO:0000313" key="5">
    <source>
        <dbReference type="Proteomes" id="UP000515806"/>
    </source>
</evidence>
<dbReference type="RefSeq" id="WP_187592634.1">
    <property type="nucleotide sequence ID" value="NZ_CP060723.1"/>
</dbReference>
<evidence type="ECO:0000259" key="2">
    <source>
        <dbReference type="Pfam" id="PF00534"/>
    </source>
</evidence>
<dbReference type="PANTHER" id="PTHR46401">
    <property type="entry name" value="GLYCOSYLTRANSFERASE WBBK-RELATED"/>
    <property type="match status" value="1"/>
</dbReference>
<reference evidence="4 5" key="1">
    <citation type="submission" date="2020-08" db="EMBL/GenBank/DDBJ databases">
        <title>Genome sequence of Pedobacter roseus KACC 11594T.</title>
        <authorList>
            <person name="Hyun D.-W."/>
            <person name="Bae J.-W."/>
        </authorList>
    </citation>
    <scope>NUCLEOTIDE SEQUENCE [LARGE SCALE GENOMIC DNA]</scope>
    <source>
        <strain evidence="4 5">KACC 11594</strain>
    </source>
</reference>
<evidence type="ECO:0000313" key="4">
    <source>
        <dbReference type="EMBL" id="QNN42077.1"/>
    </source>
</evidence>
<dbReference type="Gene3D" id="3.40.50.2000">
    <property type="entry name" value="Glycogen Phosphorylase B"/>
    <property type="match status" value="2"/>
</dbReference>
<dbReference type="Pfam" id="PF13439">
    <property type="entry name" value="Glyco_transf_4"/>
    <property type="match status" value="1"/>
</dbReference>
<organism evidence="4 5">
    <name type="scientific">Pedobacter roseus</name>
    <dbReference type="NCBI Taxonomy" id="336820"/>
    <lineage>
        <taxon>Bacteria</taxon>
        <taxon>Pseudomonadati</taxon>
        <taxon>Bacteroidota</taxon>
        <taxon>Sphingobacteriia</taxon>
        <taxon>Sphingobacteriales</taxon>
        <taxon>Sphingobacteriaceae</taxon>
        <taxon>Pedobacter</taxon>
    </lineage>
</organism>
<name>A0A7G9QFF2_9SPHI</name>
<dbReference type="EMBL" id="CP060723">
    <property type="protein sequence ID" value="QNN42077.1"/>
    <property type="molecule type" value="Genomic_DNA"/>
</dbReference>
<dbReference type="CDD" id="cd03809">
    <property type="entry name" value="GT4_MtfB-like"/>
    <property type="match status" value="1"/>
</dbReference>
<feature type="domain" description="Glycosyl transferase family 1" evidence="2">
    <location>
        <begin position="172"/>
        <end position="326"/>
    </location>
</feature>